<feature type="domain" description="CDCP1 first CUB" evidence="5">
    <location>
        <begin position="26"/>
        <end position="93"/>
    </location>
</feature>
<reference evidence="7" key="2">
    <citation type="submission" date="2025-08" db="UniProtKB">
        <authorList>
            <consortium name="Ensembl"/>
        </authorList>
    </citation>
    <scope>IDENTIFICATION</scope>
</reference>
<dbReference type="SUPFAM" id="SSF49854">
    <property type="entry name" value="Spermadhesin, CUB domain"/>
    <property type="match status" value="1"/>
</dbReference>
<reference evidence="7" key="1">
    <citation type="submission" date="2020-06" db="EMBL/GenBank/DDBJ databases">
        <authorList>
            <consortium name="Wellcome Sanger Institute Data Sharing"/>
        </authorList>
    </citation>
    <scope>NUCLEOTIDE SEQUENCE [LARGE SCALE GENOMIC DNA]</scope>
</reference>
<evidence type="ECO:0000256" key="2">
    <source>
        <dbReference type="SAM" id="Phobius"/>
    </source>
</evidence>
<evidence type="ECO:0000259" key="4">
    <source>
        <dbReference type="Pfam" id="PF23665"/>
    </source>
</evidence>
<dbReference type="InterPro" id="IPR056268">
    <property type="entry name" value="CUB_CDCP1_1st"/>
</dbReference>
<evidence type="ECO:0000313" key="8">
    <source>
        <dbReference type="Proteomes" id="UP000694680"/>
    </source>
</evidence>
<feature type="domain" description="CDCP1 second and fifth CUB" evidence="6">
    <location>
        <begin position="422"/>
        <end position="500"/>
    </location>
</feature>
<dbReference type="PANTHER" id="PTHR14477:SF1">
    <property type="entry name" value="CUB DOMAIN-CONTAINING PROTEIN 1"/>
    <property type="match status" value="1"/>
</dbReference>
<accession>A0A8C5EUX0</accession>
<dbReference type="AlphaFoldDB" id="A0A8C5EUX0"/>
<dbReference type="Proteomes" id="UP000694680">
    <property type="component" value="Chromosome 16"/>
</dbReference>
<evidence type="ECO:0000256" key="3">
    <source>
        <dbReference type="SAM" id="SignalP"/>
    </source>
</evidence>
<evidence type="ECO:0008006" key="9">
    <source>
        <dbReference type="Google" id="ProtNLM"/>
    </source>
</evidence>
<dbReference type="InterPro" id="IPR038811">
    <property type="entry name" value="CDCP1"/>
</dbReference>
<evidence type="ECO:0000259" key="6">
    <source>
        <dbReference type="Pfam" id="PF23668"/>
    </source>
</evidence>
<dbReference type="OrthoDB" id="8960034at2759"/>
<feature type="domain" description="CDCP1 third and sixth CUB" evidence="4">
    <location>
        <begin position="219"/>
        <end position="320"/>
    </location>
</feature>
<dbReference type="Pfam" id="PF23667">
    <property type="entry name" value="CUB_CDCP1_1"/>
    <property type="match status" value="1"/>
</dbReference>
<keyword evidence="2" id="KW-1133">Transmembrane helix</keyword>
<gene>
    <name evidence="7" type="primary">cdcp1</name>
</gene>
<dbReference type="Pfam" id="PF23668">
    <property type="entry name" value="CUB_CDCP1_2"/>
    <property type="match status" value="2"/>
</dbReference>
<evidence type="ECO:0000256" key="1">
    <source>
        <dbReference type="SAM" id="MobiDB-lite"/>
    </source>
</evidence>
<dbReference type="InterPro" id="IPR056269">
    <property type="entry name" value="CUB_CDCP1_2nd_5th"/>
</dbReference>
<dbReference type="Ensembl" id="ENSGWIT00000028659.1">
    <property type="protein sequence ID" value="ENSGWIP00000026246.1"/>
    <property type="gene ID" value="ENSGWIG00000013775.1"/>
</dbReference>
<feature type="domain" description="CDCP1 third and sixth CUB" evidence="4">
    <location>
        <begin position="528"/>
        <end position="641"/>
    </location>
</feature>
<evidence type="ECO:0000259" key="5">
    <source>
        <dbReference type="Pfam" id="PF23667"/>
    </source>
</evidence>
<keyword evidence="8" id="KW-1185">Reference proteome</keyword>
<dbReference type="Pfam" id="PF23665">
    <property type="entry name" value="CDCP1_CUB_6"/>
    <property type="match status" value="2"/>
</dbReference>
<reference evidence="7" key="3">
    <citation type="submission" date="2025-09" db="UniProtKB">
        <authorList>
            <consortium name="Ensembl"/>
        </authorList>
    </citation>
    <scope>IDENTIFICATION</scope>
</reference>
<feature type="transmembrane region" description="Helical" evidence="2">
    <location>
        <begin position="649"/>
        <end position="675"/>
    </location>
</feature>
<feature type="chain" id="PRO_5034990488" description="CUB domain-containing protein 1" evidence="3">
    <location>
        <begin position="23"/>
        <end position="829"/>
    </location>
</feature>
<organism evidence="7 8">
    <name type="scientific">Gouania willdenowi</name>
    <name type="common">Blunt-snouted clingfish</name>
    <name type="synonym">Lepadogaster willdenowi</name>
    <dbReference type="NCBI Taxonomy" id="441366"/>
    <lineage>
        <taxon>Eukaryota</taxon>
        <taxon>Metazoa</taxon>
        <taxon>Chordata</taxon>
        <taxon>Craniata</taxon>
        <taxon>Vertebrata</taxon>
        <taxon>Euteleostomi</taxon>
        <taxon>Actinopterygii</taxon>
        <taxon>Neopterygii</taxon>
        <taxon>Teleostei</taxon>
        <taxon>Neoteleostei</taxon>
        <taxon>Acanthomorphata</taxon>
        <taxon>Ovalentaria</taxon>
        <taxon>Blenniimorphae</taxon>
        <taxon>Blenniiformes</taxon>
        <taxon>Gobiesocoidei</taxon>
        <taxon>Gobiesocidae</taxon>
        <taxon>Gobiesocinae</taxon>
        <taxon>Gouania</taxon>
    </lineage>
</organism>
<feature type="domain" description="CDCP1 second and fifth CUB" evidence="6">
    <location>
        <begin position="105"/>
        <end position="208"/>
    </location>
</feature>
<evidence type="ECO:0000313" key="7">
    <source>
        <dbReference type="Ensembl" id="ENSGWIP00000026246.1"/>
    </source>
</evidence>
<feature type="signal peptide" evidence="3">
    <location>
        <begin position="1"/>
        <end position="22"/>
    </location>
</feature>
<keyword evidence="3" id="KW-0732">Signal</keyword>
<name>A0A8C5EUX0_GOUWI</name>
<sequence>MCLGPGRIRLLLLLQLIVSAASAPRFTVTADRGTIITISSTQTKGCHVCTGSGRSQQCSSSVSITDNKPVSLEFSCARPQDVFIVEIEQTIECFWMWCSSHTIQSDFGSLPLLDFKRRFIWNVKASTPMRKSIKVDFTETAMRQVHPSQSCPDYHTYKIQAFQSTGTVDLGTYCRTGTINSVQILNEGRISLDVPAGYHQLEGQIHLSTGEEIKSLAKITLTLPKGTSSSELLSPNYPLSFPDDDVMEWFFQVPDKHKAAVQFLNLTLPQCLKKDTGVEYHNKGRGAWVLGLTDAQPTQSQGDFSITLRNCEMDRRRAGSSGLSVNIRVSASSVSPPPVSCKVDPSRLSGVSLHIDKVRPTSDCRMKMNSVAKENITITSNSEVSFEDCLPDDVHITGTKLIVCRNANDCPRAPVPLLVPFLPSCLPFPLRSVTWTLRPAQHSTVRLTSPTGDLKQSLPGQICKESILFKVAEENGATIGHFCPRGAMQAIQIHTNMSVTWLSSMPGRIQRSYYKYVLNASFEKEIPERYIFTISPSKNSPFLVATPGWPMGMEHYSTVSWMVSVPSNMRAHLVFTNLSQPKCSNGHTSIRVQRVGSPEEDYSRSEIEEAQSEITVSESFYLNMSNCMPETGDFGVITKITLREAKRDVLTIILSVVAALLVIFIVVLVTVCVVVRKKKKMLQHQVSVYNPNGTSFLPGYNGLPKREQDSESHVYESIEDTLVYTHLLRKGVEIGVYGETDTYCSFPGQTDSQKPLMSKDSRADGMEVSIYRPFEESAGEGPPLPNRPPSHIQSMVDNEIYQTEGQSEQEQSPNLGPRLEPEGGDGGED</sequence>
<protein>
    <recommendedName>
        <fullName evidence="9">CUB domain-containing protein 1</fullName>
    </recommendedName>
</protein>
<dbReference type="InterPro" id="IPR035914">
    <property type="entry name" value="Sperma_CUB_dom_sf"/>
</dbReference>
<dbReference type="InterPro" id="IPR056266">
    <property type="entry name" value="CDCP1_CUB_3rd_6th"/>
</dbReference>
<proteinExistence type="predicted"/>
<dbReference type="PANTHER" id="PTHR14477">
    <property type="entry name" value="CUB DOMAIN-CONTAINING PROTEIN 1"/>
    <property type="match status" value="1"/>
</dbReference>
<keyword evidence="2" id="KW-0812">Transmembrane</keyword>
<keyword evidence="2" id="KW-0472">Membrane</keyword>
<feature type="compositionally biased region" description="Polar residues" evidence="1">
    <location>
        <begin position="791"/>
        <end position="814"/>
    </location>
</feature>
<feature type="region of interest" description="Disordered" evidence="1">
    <location>
        <begin position="774"/>
        <end position="829"/>
    </location>
</feature>